<dbReference type="Gene3D" id="2.40.260.10">
    <property type="entry name" value="Sortase"/>
    <property type="match status" value="1"/>
</dbReference>
<feature type="active site" description="Acyl-thioester intermediate" evidence="4">
    <location>
        <position position="172"/>
    </location>
</feature>
<evidence type="ECO:0000256" key="1">
    <source>
        <dbReference type="ARBA" id="ARBA00022670"/>
    </source>
</evidence>
<keyword evidence="7" id="KW-1185">Reference proteome</keyword>
<dbReference type="InterPro" id="IPR023365">
    <property type="entry name" value="Sortase_dom-sf"/>
</dbReference>
<keyword evidence="5" id="KW-1133">Transmembrane helix</keyword>
<protein>
    <recommendedName>
        <fullName evidence="8">Sortase</fullName>
    </recommendedName>
</protein>
<dbReference type="AlphaFoldDB" id="A0A0R2B416"/>
<evidence type="ECO:0000256" key="2">
    <source>
        <dbReference type="ARBA" id="ARBA00022801"/>
    </source>
</evidence>
<accession>A0A0R2B416</accession>
<dbReference type="STRING" id="1423727.FC34_GL001737"/>
<keyword evidence="2" id="KW-0378">Hydrolase</keyword>
<reference evidence="6 7" key="1">
    <citation type="journal article" date="2015" name="Genome Announc.">
        <title>Expanding the biotechnology potential of lactobacilli through comparative genomics of 213 strains and associated genera.</title>
        <authorList>
            <person name="Sun Z."/>
            <person name="Harris H.M."/>
            <person name="McCann A."/>
            <person name="Guo C."/>
            <person name="Argimon S."/>
            <person name="Zhang W."/>
            <person name="Yang X."/>
            <person name="Jeffery I.B."/>
            <person name="Cooney J.C."/>
            <person name="Kagawa T.F."/>
            <person name="Liu W."/>
            <person name="Song Y."/>
            <person name="Salvetti E."/>
            <person name="Wrobel A."/>
            <person name="Rasinkangas P."/>
            <person name="Parkhill J."/>
            <person name="Rea M.C."/>
            <person name="O'Sullivan O."/>
            <person name="Ritari J."/>
            <person name="Douillard F.P."/>
            <person name="Paul Ross R."/>
            <person name="Yang R."/>
            <person name="Briner A.E."/>
            <person name="Felis G.E."/>
            <person name="de Vos W.M."/>
            <person name="Barrangou R."/>
            <person name="Klaenhammer T.R."/>
            <person name="Caufield P.W."/>
            <person name="Cui Y."/>
            <person name="Zhang H."/>
            <person name="O'Toole P.W."/>
        </authorList>
    </citation>
    <scope>NUCLEOTIDE SEQUENCE [LARGE SCALE GENOMIC DNA]</scope>
    <source>
        <strain evidence="6 7">DSM 23927</strain>
    </source>
</reference>
<keyword evidence="3" id="KW-0788">Thiol protease</keyword>
<proteinExistence type="predicted"/>
<evidence type="ECO:0000256" key="5">
    <source>
        <dbReference type="SAM" id="Phobius"/>
    </source>
</evidence>
<keyword evidence="1" id="KW-0645">Protease</keyword>
<dbReference type="InterPro" id="IPR042007">
    <property type="entry name" value="Sortase_A"/>
</dbReference>
<dbReference type="SUPFAM" id="SSF63817">
    <property type="entry name" value="Sortase"/>
    <property type="match status" value="1"/>
</dbReference>
<dbReference type="InterPro" id="IPR005754">
    <property type="entry name" value="Sortase"/>
</dbReference>
<gene>
    <name evidence="6" type="ORF">FC34_GL001737</name>
</gene>
<name>A0A0R2B416_9LACO</name>
<sequence length="242" mass="26559">MILLYLGVGLICLPFAKNAILLEKTATAQVQEVKTLNQVKSIPFEAVQAPTIRQALTSNNQLTSIGRLQVGTVGLDVPVFAGLGQSELLYGAGSMYPKRDPKTNNLVLAAHHLGTASLLFGRLMQAKVGNVIQLRYLGQLYQYHVTSKRVVNDTNLAVLKESRTPQLTLITCDQPTATTGRLIVTATLDSKPTTHQLAATMTQRTSATRQVQQSQRWWQFWLPLVAILVVLPGLSYLIVKKV</sequence>
<evidence type="ECO:0000313" key="6">
    <source>
        <dbReference type="EMBL" id="KRM71259.1"/>
    </source>
</evidence>
<dbReference type="GO" id="GO:0008234">
    <property type="term" value="F:cysteine-type peptidase activity"/>
    <property type="evidence" value="ECO:0007669"/>
    <property type="project" value="UniProtKB-KW"/>
</dbReference>
<dbReference type="GO" id="GO:0006508">
    <property type="term" value="P:proteolysis"/>
    <property type="evidence" value="ECO:0007669"/>
    <property type="project" value="UniProtKB-KW"/>
</dbReference>
<evidence type="ECO:0000256" key="4">
    <source>
        <dbReference type="PIRSR" id="PIRSR605754-1"/>
    </source>
</evidence>
<evidence type="ECO:0000313" key="7">
    <source>
        <dbReference type="Proteomes" id="UP000051672"/>
    </source>
</evidence>
<feature type="active site" description="Proton donor/acceptor" evidence="4">
    <location>
        <position position="111"/>
    </location>
</feature>
<evidence type="ECO:0008006" key="8">
    <source>
        <dbReference type="Google" id="ProtNLM"/>
    </source>
</evidence>
<keyword evidence="5" id="KW-0812">Transmembrane</keyword>
<dbReference type="EMBL" id="AYZQ01000005">
    <property type="protein sequence ID" value="KRM71259.1"/>
    <property type="molecule type" value="Genomic_DNA"/>
</dbReference>
<evidence type="ECO:0000256" key="3">
    <source>
        <dbReference type="ARBA" id="ARBA00022807"/>
    </source>
</evidence>
<dbReference type="PATRIC" id="fig|1423727.3.peg.1762"/>
<dbReference type="NCBIfam" id="TIGR01076">
    <property type="entry name" value="sortase_fam"/>
    <property type="match status" value="1"/>
</dbReference>
<keyword evidence="5" id="KW-0472">Membrane</keyword>
<dbReference type="Proteomes" id="UP000051672">
    <property type="component" value="Unassembled WGS sequence"/>
</dbReference>
<comment type="caution">
    <text evidence="6">The sequence shown here is derived from an EMBL/GenBank/DDBJ whole genome shotgun (WGS) entry which is preliminary data.</text>
</comment>
<dbReference type="Pfam" id="PF04203">
    <property type="entry name" value="Sortase"/>
    <property type="match status" value="1"/>
</dbReference>
<dbReference type="CDD" id="cd06165">
    <property type="entry name" value="Sortase_A"/>
    <property type="match status" value="1"/>
</dbReference>
<feature type="transmembrane region" description="Helical" evidence="5">
    <location>
        <begin position="217"/>
        <end position="239"/>
    </location>
</feature>
<organism evidence="6 7">
    <name type="scientific">Lacticaseibacillus brantae DSM 23927</name>
    <dbReference type="NCBI Taxonomy" id="1423727"/>
    <lineage>
        <taxon>Bacteria</taxon>
        <taxon>Bacillati</taxon>
        <taxon>Bacillota</taxon>
        <taxon>Bacilli</taxon>
        <taxon>Lactobacillales</taxon>
        <taxon>Lactobacillaceae</taxon>
        <taxon>Lacticaseibacillus</taxon>
    </lineage>
</organism>